<name>A0A4S8NH46_9ACTN</name>
<evidence type="ECO:0000256" key="1">
    <source>
        <dbReference type="SAM" id="MobiDB-lite"/>
    </source>
</evidence>
<dbReference type="InterPro" id="IPR043128">
    <property type="entry name" value="Rev_trsase/Diguanyl_cyclase"/>
</dbReference>
<dbReference type="CDD" id="cd00130">
    <property type="entry name" value="PAS"/>
    <property type="match status" value="2"/>
</dbReference>
<dbReference type="NCBIfam" id="TIGR00229">
    <property type="entry name" value="sensory_box"/>
    <property type="match status" value="2"/>
</dbReference>
<dbReference type="EMBL" id="STGW01000003">
    <property type="protein sequence ID" value="THV16070.1"/>
    <property type="molecule type" value="Genomic_DNA"/>
</dbReference>
<dbReference type="SUPFAM" id="SSF141868">
    <property type="entry name" value="EAL domain-like"/>
    <property type="match status" value="1"/>
</dbReference>
<dbReference type="InterPro" id="IPR052155">
    <property type="entry name" value="Biofilm_reg_signaling"/>
</dbReference>
<protein>
    <submittedName>
        <fullName evidence="5">EAL domain-containing protein</fullName>
    </submittedName>
</protein>
<dbReference type="SMART" id="SM00267">
    <property type="entry name" value="GGDEF"/>
    <property type="match status" value="1"/>
</dbReference>
<dbReference type="CDD" id="cd01948">
    <property type="entry name" value="EAL"/>
    <property type="match status" value="1"/>
</dbReference>
<dbReference type="Pfam" id="PF00990">
    <property type="entry name" value="GGDEF"/>
    <property type="match status" value="1"/>
</dbReference>
<dbReference type="FunFam" id="3.30.70.270:FF:000001">
    <property type="entry name" value="Diguanylate cyclase domain protein"/>
    <property type="match status" value="1"/>
</dbReference>
<feature type="region of interest" description="Disordered" evidence="1">
    <location>
        <begin position="1"/>
        <end position="23"/>
    </location>
</feature>
<feature type="domain" description="EAL" evidence="3">
    <location>
        <begin position="510"/>
        <end position="764"/>
    </location>
</feature>
<evidence type="ECO:0000313" key="6">
    <source>
        <dbReference type="Proteomes" id="UP000307087"/>
    </source>
</evidence>
<gene>
    <name evidence="5" type="ORF">E9934_06975</name>
</gene>
<dbReference type="Gene3D" id="3.30.70.270">
    <property type="match status" value="1"/>
</dbReference>
<dbReference type="SUPFAM" id="SSF55073">
    <property type="entry name" value="Nucleotide cyclase"/>
    <property type="match status" value="1"/>
</dbReference>
<sequence length="765" mass="83143">MMFLSRDVDAPRPDGRGVGAVRGPAWRRSGPFAAKLGTKVPNCSERSSGGRRSVRMGRRGGAPRDGGVMESRVEGAVLAEVVDPDDRLRLVIEAAPSAMLLVDAAGQIVLANGEAERSFGYERDELLTLRVEDLIPARFRHHHDVERASYVAQPERRSMGVGRELFGLRRDGSEMPVEIGLNPIVIGGQRHVLASVIDITERVRGQEALTLAREDRLRRSILDAMPFSVLVTDHHGRILTANPAAEELLGHRQADLIGRWLTDIDGVERPRYADGAPVLVRDSPEEEWVYRHRSGAMIPVNEAIVPLAGAHEGEAGHVVVAYDIAHRIESRNRVEHLATHDALTNLPNRTLLLRYLDQAVETCDRTGGQLALLLLDLDHFKRINDSLGHHIGDELLVVVAERLLAMVRSTDVVARLGGDEFVLVLDDLEPGTDLEGRLERLMAEVLAPVVVHGYELAVTGSIGGTLYPTDGGDPVTLLKHGDIAMYQAKAAGRNTVRWFAPAMLEDNNDKLSLSAALRQAIEADELSLVYQPQVDLGSGEVVGVEALARWTSPSLGSVPPDRFIPVAEDGGMIAQLGEWVLRNACSAVVRMQEELGRPLRLAVNVSPRQLRGTAWIAEIAEAIAVTGLDPGQLEVEITEGILIEDSGDVVATLNALRELGVSVVVDDFGRGYSSLAYLTRFPIDKIKIDRSFISEIADIDSQAAIVDAIIVMAHALGMTVVAEGVETELQERYLRERGCDEVQGYHYSPGIPAGSVVMVARALGA</sequence>
<feature type="domain" description="GGDEF" evidence="4">
    <location>
        <begin position="368"/>
        <end position="501"/>
    </location>
</feature>
<comment type="caution">
    <text evidence="5">The sequence shown here is derived from an EMBL/GenBank/DDBJ whole genome shotgun (WGS) entry which is preliminary data.</text>
</comment>
<proteinExistence type="predicted"/>
<dbReference type="Gene3D" id="3.30.450.20">
    <property type="entry name" value="PAS domain"/>
    <property type="match status" value="2"/>
</dbReference>
<dbReference type="Gene3D" id="3.20.20.450">
    <property type="entry name" value="EAL domain"/>
    <property type="match status" value="1"/>
</dbReference>
<dbReference type="SMART" id="SM00091">
    <property type="entry name" value="PAS"/>
    <property type="match status" value="2"/>
</dbReference>
<dbReference type="Pfam" id="PF00989">
    <property type="entry name" value="PAS"/>
    <property type="match status" value="2"/>
</dbReference>
<dbReference type="Pfam" id="PF00563">
    <property type="entry name" value="EAL"/>
    <property type="match status" value="1"/>
</dbReference>
<dbReference type="SMART" id="SM00086">
    <property type="entry name" value="PAC"/>
    <property type="match status" value="2"/>
</dbReference>
<evidence type="ECO:0000259" key="3">
    <source>
        <dbReference type="PROSITE" id="PS50883"/>
    </source>
</evidence>
<dbReference type="PANTHER" id="PTHR44757:SF2">
    <property type="entry name" value="BIOFILM ARCHITECTURE MAINTENANCE PROTEIN MBAA"/>
    <property type="match status" value="1"/>
</dbReference>
<dbReference type="PROSITE" id="PS50887">
    <property type="entry name" value="GGDEF"/>
    <property type="match status" value="1"/>
</dbReference>
<dbReference type="SMART" id="SM00052">
    <property type="entry name" value="EAL"/>
    <property type="match status" value="1"/>
</dbReference>
<evidence type="ECO:0000259" key="2">
    <source>
        <dbReference type="PROSITE" id="PS50112"/>
    </source>
</evidence>
<dbReference type="InterPro" id="IPR000160">
    <property type="entry name" value="GGDEF_dom"/>
</dbReference>
<accession>A0A4S8NH46</accession>
<dbReference type="GO" id="GO:0006355">
    <property type="term" value="P:regulation of DNA-templated transcription"/>
    <property type="evidence" value="ECO:0007669"/>
    <property type="project" value="InterPro"/>
</dbReference>
<keyword evidence="6" id="KW-1185">Reference proteome</keyword>
<reference evidence="5 6" key="1">
    <citation type="journal article" date="2009" name="Int. J. Syst. Evol. Microbiol.">
        <title>Nocardioides caeni sp. nov., isolated from wastewater.</title>
        <authorList>
            <person name="Yoon J.H."/>
            <person name="Kang S.J."/>
            <person name="Park S."/>
            <person name="Kim W."/>
            <person name="Oh T.K."/>
        </authorList>
    </citation>
    <scope>NUCLEOTIDE SEQUENCE [LARGE SCALE GENOMIC DNA]</scope>
    <source>
        <strain evidence="5 6">DSM 23134</strain>
    </source>
</reference>
<evidence type="ECO:0000259" key="4">
    <source>
        <dbReference type="PROSITE" id="PS50887"/>
    </source>
</evidence>
<feature type="domain" description="PAS" evidence="2">
    <location>
        <begin position="84"/>
        <end position="127"/>
    </location>
</feature>
<organism evidence="5 6">
    <name type="scientific">Nocardioides caeni</name>
    <dbReference type="NCBI Taxonomy" id="574700"/>
    <lineage>
        <taxon>Bacteria</taxon>
        <taxon>Bacillati</taxon>
        <taxon>Actinomycetota</taxon>
        <taxon>Actinomycetes</taxon>
        <taxon>Propionibacteriales</taxon>
        <taxon>Nocardioidaceae</taxon>
        <taxon>Nocardioides</taxon>
    </lineage>
</organism>
<dbReference type="PROSITE" id="PS50883">
    <property type="entry name" value="EAL"/>
    <property type="match status" value="1"/>
</dbReference>
<dbReference type="InterPro" id="IPR035965">
    <property type="entry name" value="PAS-like_dom_sf"/>
</dbReference>
<dbReference type="InterPro" id="IPR001633">
    <property type="entry name" value="EAL_dom"/>
</dbReference>
<dbReference type="InterPro" id="IPR000014">
    <property type="entry name" value="PAS"/>
</dbReference>
<feature type="region of interest" description="Disordered" evidence="1">
    <location>
        <begin position="37"/>
        <end position="68"/>
    </location>
</feature>
<dbReference type="NCBIfam" id="TIGR00254">
    <property type="entry name" value="GGDEF"/>
    <property type="match status" value="1"/>
</dbReference>
<dbReference type="Proteomes" id="UP000307087">
    <property type="component" value="Unassembled WGS sequence"/>
</dbReference>
<dbReference type="PANTHER" id="PTHR44757">
    <property type="entry name" value="DIGUANYLATE CYCLASE DGCP"/>
    <property type="match status" value="1"/>
</dbReference>
<dbReference type="SUPFAM" id="SSF55785">
    <property type="entry name" value="PYP-like sensor domain (PAS domain)"/>
    <property type="match status" value="2"/>
</dbReference>
<evidence type="ECO:0000313" key="5">
    <source>
        <dbReference type="EMBL" id="THV16070.1"/>
    </source>
</evidence>
<feature type="compositionally biased region" description="Basic and acidic residues" evidence="1">
    <location>
        <begin position="1"/>
        <end position="15"/>
    </location>
</feature>
<dbReference type="InterPro" id="IPR035919">
    <property type="entry name" value="EAL_sf"/>
</dbReference>
<dbReference type="PROSITE" id="PS50112">
    <property type="entry name" value="PAS"/>
    <property type="match status" value="2"/>
</dbReference>
<dbReference type="AlphaFoldDB" id="A0A4S8NH46"/>
<dbReference type="InterPro" id="IPR029787">
    <property type="entry name" value="Nucleotide_cyclase"/>
</dbReference>
<dbReference type="FunFam" id="3.20.20.450:FF:000001">
    <property type="entry name" value="Cyclic di-GMP phosphodiesterase yahA"/>
    <property type="match status" value="1"/>
</dbReference>
<dbReference type="InterPro" id="IPR013767">
    <property type="entry name" value="PAS_fold"/>
</dbReference>
<dbReference type="InterPro" id="IPR001610">
    <property type="entry name" value="PAC"/>
</dbReference>
<feature type="domain" description="PAS" evidence="2">
    <location>
        <begin position="214"/>
        <end position="259"/>
    </location>
</feature>
<dbReference type="CDD" id="cd01949">
    <property type="entry name" value="GGDEF"/>
    <property type="match status" value="1"/>
</dbReference>